<keyword evidence="2" id="KW-1185">Reference proteome</keyword>
<reference evidence="2" key="1">
    <citation type="journal article" date="2023" name="Front. Plant Sci.">
        <title>Chromosomal-level genome assembly of Melastoma candidum provides insights into trichome evolution.</title>
        <authorList>
            <person name="Zhong Y."/>
            <person name="Wu W."/>
            <person name="Sun C."/>
            <person name="Zou P."/>
            <person name="Liu Y."/>
            <person name="Dai S."/>
            <person name="Zhou R."/>
        </authorList>
    </citation>
    <scope>NUCLEOTIDE SEQUENCE [LARGE SCALE GENOMIC DNA]</scope>
</reference>
<sequence length="143" mass="15827">MYADQSSSNVTGSVALSGEFHDWKYSRGNYLSGLDMQSVIKTTLTSYFCPLPLDDYGGLYLVLMSGQVRVQDFCHVVCGFHYTFPHIVGDTVPYAWVGYSRAQCRGLSTYPFAWPGYSGRPPPSRDGIMKPTNEDAGEDGMIV</sequence>
<evidence type="ECO:0000313" key="1">
    <source>
        <dbReference type="EMBL" id="KAI4312516.1"/>
    </source>
</evidence>
<evidence type="ECO:0000313" key="2">
    <source>
        <dbReference type="Proteomes" id="UP001057402"/>
    </source>
</evidence>
<organism evidence="1 2">
    <name type="scientific">Melastoma candidum</name>
    <dbReference type="NCBI Taxonomy" id="119954"/>
    <lineage>
        <taxon>Eukaryota</taxon>
        <taxon>Viridiplantae</taxon>
        <taxon>Streptophyta</taxon>
        <taxon>Embryophyta</taxon>
        <taxon>Tracheophyta</taxon>
        <taxon>Spermatophyta</taxon>
        <taxon>Magnoliopsida</taxon>
        <taxon>eudicotyledons</taxon>
        <taxon>Gunneridae</taxon>
        <taxon>Pentapetalae</taxon>
        <taxon>rosids</taxon>
        <taxon>malvids</taxon>
        <taxon>Myrtales</taxon>
        <taxon>Melastomataceae</taxon>
        <taxon>Melastomatoideae</taxon>
        <taxon>Melastomateae</taxon>
        <taxon>Melastoma</taxon>
    </lineage>
</organism>
<proteinExistence type="predicted"/>
<comment type="caution">
    <text evidence="1">The sequence shown here is derived from an EMBL/GenBank/DDBJ whole genome shotgun (WGS) entry which is preliminary data.</text>
</comment>
<name>A0ACB9LMQ1_9MYRT</name>
<dbReference type="Proteomes" id="UP001057402">
    <property type="component" value="Chromosome 11"/>
</dbReference>
<dbReference type="EMBL" id="CM042890">
    <property type="protein sequence ID" value="KAI4312516.1"/>
    <property type="molecule type" value="Genomic_DNA"/>
</dbReference>
<gene>
    <name evidence="1" type="ORF">MLD38_037322</name>
</gene>
<protein>
    <submittedName>
        <fullName evidence="1">Uncharacterized protein</fullName>
    </submittedName>
</protein>
<accession>A0ACB9LMQ1</accession>